<dbReference type="EMBL" id="VOQF01000005">
    <property type="protein sequence ID" value="TXC91222.1"/>
    <property type="molecule type" value="Genomic_DNA"/>
</dbReference>
<dbReference type="GO" id="GO:0006979">
    <property type="term" value="P:response to oxidative stress"/>
    <property type="evidence" value="ECO:0007669"/>
    <property type="project" value="InterPro"/>
</dbReference>
<dbReference type="Gene3D" id="3.30.300.20">
    <property type="match status" value="1"/>
</dbReference>
<keyword evidence="3" id="KW-1185">Reference proteome</keyword>
<dbReference type="Proteomes" id="UP000321363">
    <property type="component" value="Unassembled WGS sequence"/>
</dbReference>
<organism evidence="2 3">
    <name type="scientific">Metabacillus litoralis</name>
    <dbReference type="NCBI Taxonomy" id="152268"/>
    <lineage>
        <taxon>Bacteria</taxon>
        <taxon>Bacillati</taxon>
        <taxon>Bacillota</taxon>
        <taxon>Bacilli</taxon>
        <taxon>Bacillales</taxon>
        <taxon>Bacillaceae</taxon>
        <taxon>Metabacillus</taxon>
    </lineage>
</organism>
<evidence type="ECO:0000313" key="3">
    <source>
        <dbReference type="Proteomes" id="UP000321363"/>
    </source>
</evidence>
<dbReference type="Pfam" id="PF02566">
    <property type="entry name" value="OsmC"/>
    <property type="match status" value="1"/>
</dbReference>
<dbReference type="InterPro" id="IPR015946">
    <property type="entry name" value="KH_dom-like_a/b"/>
</dbReference>
<protein>
    <submittedName>
        <fullName evidence="2">Organic hydroperoxide resistance protein</fullName>
    </submittedName>
</protein>
<dbReference type="AlphaFoldDB" id="A0A5C6W4B1"/>
<dbReference type="InterPro" id="IPR036102">
    <property type="entry name" value="OsmC/Ohrsf"/>
</dbReference>
<dbReference type="RefSeq" id="WP_146948104.1">
    <property type="nucleotide sequence ID" value="NZ_VOQF01000005.1"/>
</dbReference>
<gene>
    <name evidence="2" type="ORF">FS935_10015</name>
</gene>
<dbReference type="OrthoDB" id="9797508at2"/>
<evidence type="ECO:0000256" key="1">
    <source>
        <dbReference type="ARBA" id="ARBA00007378"/>
    </source>
</evidence>
<dbReference type="PANTHER" id="PTHR33797:SF2">
    <property type="entry name" value="ORGANIC HYDROPEROXIDE RESISTANCE PROTEIN-LIKE"/>
    <property type="match status" value="1"/>
</dbReference>
<comment type="caution">
    <text evidence="2">The sequence shown here is derived from an EMBL/GenBank/DDBJ whole genome shotgun (WGS) entry which is preliminary data.</text>
</comment>
<accession>A0A5C6W4B1</accession>
<proteinExistence type="inferred from homology"/>
<sequence length="140" mass="14546">MELLYTAKASAEGGRIGKVQSSDGVLDLALSMPKALGGKGDAGATNPEQLFAAGYAACFDSALGLVARQARKKIESKVTAEVSIGKDTDGGFKLEATLLVEIQGVELAEAEELVKIAHGVCPYSKATNGNIDVNLKTEVY</sequence>
<comment type="similarity">
    <text evidence="1">Belongs to the OsmC/Ohr family.</text>
</comment>
<dbReference type="PANTHER" id="PTHR33797">
    <property type="entry name" value="ORGANIC HYDROPEROXIDE RESISTANCE PROTEIN-LIKE"/>
    <property type="match status" value="1"/>
</dbReference>
<dbReference type="SUPFAM" id="SSF82784">
    <property type="entry name" value="OsmC-like"/>
    <property type="match status" value="1"/>
</dbReference>
<dbReference type="InterPro" id="IPR003718">
    <property type="entry name" value="OsmC/Ohr_fam"/>
</dbReference>
<reference evidence="2 3" key="1">
    <citation type="journal article" date="2005" name="Int. J. Syst. Evol. Microbiol.">
        <title>Bacillus litoralis sp. nov., isolated from a tidal flat of the Yellow Sea in Korea.</title>
        <authorList>
            <person name="Yoon J.H."/>
            <person name="Oh T.K."/>
        </authorList>
    </citation>
    <scope>NUCLEOTIDE SEQUENCE [LARGE SCALE GENOMIC DNA]</scope>
    <source>
        <strain evidence="2 3">SW-211</strain>
    </source>
</reference>
<dbReference type="Gene3D" id="2.20.25.10">
    <property type="match status" value="1"/>
</dbReference>
<dbReference type="InterPro" id="IPR019953">
    <property type="entry name" value="OHR"/>
</dbReference>
<dbReference type="NCBIfam" id="TIGR03561">
    <property type="entry name" value="organ_hyd_perox"/>
    <property type="match status" value="1"/>
</dbReference>
<evidence type="ECO:0000313" key="2">
    <source>
        <dbReference type="EMBL" id="TXC91222.1"/>
    </source>
</evidence>
<name>A0A5C6W4B1_9BACI</name>